<keyword evidence="2" id="KW-0119">Carbohydrate metabolism</keyword>
<comment type="function">
    <text evidence="2">Catalyzes the reversible isomerization-deamination of glucosamine 6-phosphate (GlcN6P) to form fructose 6-phosphate (Fru6P) and ammonium ion.</text>
</comment>
<dbReference type="EC" id="3.5.99.6" evidence="2"/>
<dbReference type="Proteomes" id="UP000185093">
    <property type="component" value="Unassembled WGS sequence"/>
</dbReference>
<sequence>MKKLVKNDYENMSSDAAAIVAEAIRKKPNLVLGLATGGTPLGMYKELIRMHTEEGLDFSQVTTFNLDEFCGISPDNKHSYRYYMYQNFFNHVNVKPKNIYIPDGKAEDIEEFCREYDRKIEEFGPIDMQILGIGRNGHIGFNEPADRLKVDTHVVTLAEETIRDNGSFFDDPLDMPKKAITMGLGAIMKAKKILLLANGRKKATIMASLLKDRHVTTKLPASFLYLHPDATIIMDREAAGEALERKTAG</sequence>
<feature type="active site" description="Proton acceptor; for ring-opening step" evidence="2">
    <location>
        <position position="138"/>
    </location>
</feature>
<dbReference type="HAMAP" id="MF_01241">
    <property type="entry name" value="GlcN6P_deamin"/>
    <property type="match status" value="1"/>
</dbReference>
<dbReference type="NCBIfam" id="TIGR00502">
    <property type="entry name" value="nagB"/>
    <property type="match status" value="1"/>
</dbReference>
<proteinExistence type="inferred from homology"/>
<evidence type="ECO:0000256" key="1">
    <source>
        <dbReference type="ARBA" id="ARBA00022801"/>
    </source>
</evidence>
<dbReference type="InterPro" id="IPR006148">
    <property type="entry name" value="Glc/Gal-6P_isomerase"/>
</dbReference>
<comment type="similarity">
    <text evidence="2">Belongs to the glucosamine/galactosamine-6-phosphate isomerase family. NagB subfamily.</text>
</comment>
<dbReference type="EMBL" id="FSQZ01000001">
    <property type="protein sequence ID" value="SIN79809.1"/>
    <property type="molecule type" value="Genomic_DNA"/>
</dbReference>
<gene>
    <name evidence="2" type="primary">nagB</name>
    <name evidence="4" type="ORF">SAMN05444368_1996</name>
</gene>
<comment type="caution">
    <text evidence="4">The sequence shown here is derived from an EMBL/GenBank/DDBJ whole genome shotgun (WGS) entry which is preliminary data.</text>
</comment>
<protein>
    <recommendedName>
        <fullName evidence="2">Glucosamine-6-phosphate deaminase</fullName>
        <ecNumber evidence="2">3.5.99.6</ecNumber>
    </recommendedName>
    <alternativeName>
        <fullName evidence="2">GlcN6P deaminase</fullName>
        <shortName evidence="2">GNPDA</shortName>
    </alternativeName>
    <alternativeName>
        <fullName evidence="2">Glucosamine-6-phosphate isomerase</fullName>
    </alternativeName>
</protein>
<feature type="active site" description="For ring-opening step" evidence="2">
    <location>
        <position position="143"/>
    </location>
</feature>
<keyword evidence="1 2" id="KW-0378">Hydrolase</keyword>
<name>A0ABY1JFM2_9BACT</name>
<dbReference type="InterPro" id="IPR004547">
    <property type="entry name" value="Glucosamine6P_isomerase"/>
</dbReference>
<dbReference type="PANTHER" id="PTHR11280">
    <property type="entry name" value="GLUCOSAMINE-6-PHOSPHATE ISOMERASE"/>
    <property type="match status" value="1"/>
</dbReference>
<comment type="caution">
    <text evidence="2">Lacks conserved residue(s) required for the propagation of feature annotation.</text>
</comment>
<organism evidence="4 5">
    <name type="scientific">Acetomicrobium flavidum</name>
    <dbReference type="NCBI Taxonomy" id="49896"/>
    <lineage>
        <taxon>Bacteria</taxon>
        <taxon>Thermotogati</taxon>
        <taxon>Synergistota</taxon>
        <taxon>Synergistia</taxon>
        <taxon>Synergistales</taxon>
        <taxon>Acetomicrobiaceae</taxon>
        <taxon>Acetomicrobium</taxon>
    </lineage>
</organism>
<dbReference type="CDD" id="cd01399">
    <property type="entry name" value="GlcN6P_deaminase"/>
    <property type="match status" value="1"/>
</dbReference>
<feature type="domain" description="Glucosamine/galactosamine-6-phosphate isomerase" evidence="3">
    <location>
        <begin position="12"/>
        <end position="224"/>
    </location>
</feature>
<dbReference type="Pfam" id="PF01182">
    <property type="entry name" value="Glucosamine_iso"/>
    <property type="match status" value="1"/>
</dbReference>
<comment type="catalytic activity">
    <reaction evidence="2">
        <text>alpha-D-glucosamine 6-phosphate + H2O = beta-D-fructose 6-phosphate + NH4(+)</text>
        <dbReference type="Rhea" id="RHEA:12172"/>
        <dbReference type="ChEBI" id="CHEBI:15377"/>
        <dbReference type="ChEBI" id="CHEBI:28938"/>
        <dbReference type="ChEBI" id="CHEBI:57634"/>
        <dbReference type="ChEBI" id="CHEBI:75989"/>
        <dbReference type="EC" id="3.5.99.6"/>
    </reaction>
</comment>
<dbReference type="PANTHER" id="PTHR11280:SF5">
    <property type="entry name" value="GLUCOSAMINE-6-PHOSPHATE ISOMERASE"/>
    <property type="match status" value="1"/>
</dbReference>
<reference evidence="4 5" key="1">
    <citation type="submission" date="2016-11" db="EMBL/GenBank/DDBJ databases">
        <authorList>
            <person name="Varghese N."/>
            <person name="Submissions S."/>
        </authorList>
    </citation>
    <scope>NUCLEOTIDE SEQUENCE [LARGE SCALE GENOMIC DNA]</scope>
    <source>
        <strain evidence="4 5">DSM 20664</strain>
    </source>
</reference>
<dbReference type="SUPFAM" id="SSF100950">
    <property type="entry name" value="NagB/RpiA/CoA transferase-like"/>
    <property type="match status" value="1"/>
</dbReference>
<keyword evidence="5" id="KW-1185">Reference proteome</keyword>
<dbReference type="InterPro" id="IPR037171">
    <property type="entry name" value="NagB/RpiA_transferase-like"/>
</dbReference>
<feature type="active site" description="Proton acceptor; for enolization step" evidence="2">
    <location>
        <position position="67"/>
    </location>
</feature>
<evidence type="ECO:0000313" key="4">
    <source>
        <dbReference type="EMBL" id="SIN79809.1"/>
    </source>
</evidence>
<dbReference type="Gene3D" id="3.40.50.1360">
    <property type="match status" value="1"/>
</dbReference>
<evidence type="ECO:0000256" key="2">
    <source>
        <dbReference type="HAMAP-Rule" id="MF_01241"/>
    </source>
</evidence>
<accession>A0ABY1JFM2</accession>
<evidence type="ECO:0000313" key="5">
    <source>
        <dbReference type="Proteomes" id="UP000185093"/>
    </source>
</evidence>
<evidence type="ECO:0000259" key="3">
    <source>
        <dbReference type="Pfam" id="PF01182"/>
    </source>
</evidence>
<feature type="active site" description="For ring-opening step" evidence="2">
    <location>
        <position position="136"/>
    </location>
</feature>
<comment type="pathway">
    <text evidence="2">Amino-sugar metabolism; N-acetylneuraminate degradation; D-fructose 6-phosphate from N-acetylneuraminate: step 5/5.</text>
</comment>